<feature type="domain" description="Cytidyltransferase-like" evidence="12">
    <location>
        <begin position="9"/>
        <end position="79"/>
    </location>
</feature>
<dbReference type="PANTHER" id="PTHR45780">
    <property type="entry name" value="ETHANOLAMINE-PHOSPHATE CYTIDYLYLTRANSFERASE"/>
    <property type="match status" value="1"/>
</dbReference>
<dbReference type="InterPro" id="IPR014729">
    <property type="entry name" value="Rossmann-like_a/b/a_fold"/>
</dbReference>
<protein>
    <recommendedName>
        <fullName evidence="10">ethanolamine-phosphate cytidylyltransferase</fullName>
        <ecNumber evidence="10">2.7.7.14</ecNumber>
    </recommendedName>
    <alternativeName>
        <fullName evidence="11">CTP:phosphoethanolamine cytidylyltransferase</fullName>
    </alternativeName>
</protein>
<gene>
    <name evidence="13" type="ORF">ACFPZN_40550</name>
</gene>
<keyword evidence="8" id="KW-1208">Phospholipid metabolism</keyword>
<proteinExistence type="inferred from homology"/>
<evidence type="ECO:0000259" key="12">
    <source>
        <dbReference type="Pfam" id="PF01467"/>
    </source>
</evidence>
<dbReference type="NCBIfam" id="TIGR00125">
    <property type="entry name" value="cyt_tran_rel"/>
    <property type="match status" value="1"/>
</dbReference>
<dbReference type="Gene3D" id="3.40.50.620">
    <property type="entry name" value="HUPs"/>
    <property type="match status" value="1"/>
</dbReference>
<evidence type="ECO:0000256" key="4">
    <source>
        <dbReference type="ARBA" id="ARBA00022679"/>
    </source>
</evidence>
<evidence type="ECO:0000256" key="3">
    <source>
        <dbReference type="ARBA" id="ARBA00022516"/>
    </source>
</evidence>
<accession>A0ABW1ABA8</accession>
<keyword evidence="5 13" id="KW-0548">Nucleotidyltransferase</keyword>
<evidence type="ECO:0000256" key="5">
    <source>
        <dbReference type="ARBA" id="ARBA00022695"/>
    </source>
</evidence>
<dbReference type="RefSeq" id="WP_378287900.1">
    <property type="nucleotide sequence ID" value="NZ_JBHSON010000078.1"/>
</dbReference>
<dbReference type="GO" id="GO:0016779">
    <property type="term" value="F:nucleotidyltransferase activity"/>
    <property type="evidence" value="ECO:0007669"/>
    <property type="project" value="UniProtKB-KW"/>
</dbReference>
<keyword evidence="14" id="KW-1185">Reference proteome</keyword>
<evidence type="ECO:0000256" key="6">
    <source>
        <dbReference type="ARBA" id="ARBA00023098"/>
    </source>
</evidence>
<dbReference type="Pfam" id="PF01467">
    <property type="entry name" value="CTP_transf_like"/>
    <property type="match status" value="1"/>
</dbReference>
<comment type="similarity">
    <text evidence="2">Belongs to the cytidylyltransferase family.</text>
</comment>
<dbReference type="PANTHER" id="PTHR45780:SF2">
    <property type="entry name" value="ETHANOLAMINE-PHOSPHATE CYTIDYLYLTRANSFERASE"/>
    <property type="match status" value="1"/>
</dbReference>
<dbReference type="InterPro" id="IPR044608">
    <property type="entry name" value="Ect1/PCYT2"/>
</dbReference>
<keyword evidence="7" id="KW-0594">Phospholipid biosynthesis</keyword>
<evidence type="ECO:0000256" key="2">
    <source>
        <dbReference type="ARBA" id="ARBA00010101"/>
    </source>
</evidence>
<dbReference type="SUPFAM" id="SSF52374">
    <property type="entry name" value="Nucleotidylyl transferase"/>
    <property type="match status" value="1"/>
</dbReference>
<keyword evidence="3" id="KW-0444">Lipid biosynthesis</keyword>
<dbReference type="Proteomes" id="UP001596074">
    <property type="component" value="Unassembled WGS sequence"/>
</dbReference>
<dbReference type="InterPro" id="IPR004821">
    <property type="entry name" value="Cyt_trans-like"/>
</dbReference>
<comment type="pathway">
    <text evidence="1">Lipid metabolism.</text>
</comment>
<reference evidence="14" key="1">
    <citation type="journal article" date="2019" name="Int. J. Syst. Evol. Microbiol.">
        <title>The Global Catalogue of Microorganisms (GCM) 10K type strain sequencing project: providing services to taxonomists for standard genome sequencing and annotation.</title>
        <authorList>
            <consortium name="The Broad Institute Genomics Platform"/>
            <consortium name="The Broad Institute Genome Sequencing Center for Infectious Disease"/>
            <person name="Wu L."/>
            <person name="Ma J."/>
        </authorList>
    </citation>
    <scope>NUCLEOTIDE SEQUENCE [LARGE SCALE GENOMIC DNA]</scope>
    <source>
        <strain evidence="14">KCTC 42087</strain>
    </source>
</reference>
<evidence type="ECO:0000256" key="8">
    <source>
        <dbReference type="ARBA" id="ARBA00023264"/>
    </source>
</evidence>
<keyword evidence="6" id="KW-0443">Lipid metabolism</keyword>
<evidence type="ECO:0000256" key="9">
    <source>
        <dbReference type="ARBA" id="ARBA00024191"/>
    </source>
</evidence>
<evidence type="ECO:0000256" key="10">
    <source>
        <dbReference type="ARBA" id="ARBA00024221"/>
    </source>
</evidence>
<keyword evidence="4" id="KW-0808">Transferase</keyword>
<dbReference type="EMBL" id="JBHSON010000078">
    <property type="protein sequence ID" value="MFC5751938.1"/>
    <property type="molecule type" value="Genomic_DNA"/>
</dbReference>
<evidence type="ECO:0000313" key="14">
    <source>
        <dbReference type="Proteomes" id="UP001596074"/>
    </source>
</evidence>
<name>A0ABW1ABA8_9ACTN</name>
<evidence type="ECO:0000256" key="7">
    <source>
        <dbReference type="ARBA" id="ARBA00023209"/>
    </source>
</evidence>
<evidence type="ECO:0000256" key="11">
    <source>
        <dbReference type="ARBA" id="ARBA00031473"/>
    </source>
</evidence>
<comment type="caution">
    <text evidence="13">The sequence shown here is derived from an EMBL/GenBank/DDBJ whole genome shotgun (WGS) entry which is preliminary data.</text>
</comment>
<sequence length="147" mass="15520">MQGVVGYSPGVFDLFHVGHLDLLRRAGGECDRLVAGVLTDELAEELHGARPVVPLIERMEIVRNVRHVDEVVVLAEPGLRAAWESLGFDRVFTGCPDGVPAEVAERGLAGTGVRVVRYEGLAETGSPVLRGALGGARQGSGPRTSVA</sequence>
<dbReference type="EC" id="2.7.7.14" evidence="10"/>
<comment type="pathway">
    <text evidence="9">Phospholipid metabolism; phosphatidylethanolamine biosynthesis; phosphatidylethanolamine from ethanolamine: step 2/3.</text>
</comment>
<organism evidence="13 14">
    <name type="scientific">Actinomadura rugatobispora</name>
    <dbReference type="NCBI Taxonomy" id="1994"/>
    <lineage>
        <taxon>Bacteria</taxon>
        <taxon>Bacillati</taxon>
        <taxon>Actinomycetota</taxon>
        <taxon>Actinomycetes</taxon>
        <taxon>Streptosporangiales</taxon>
        <taxon>Thermomonosporaceae</taxon>
        <taxon>Actinomadura</taxon>
    </lineage>
</organism>
<evidence type="ECO:0000313" key="13">
    <source>
        <dbReference type="EMBL" id="MFC5751938.1"/>
    </source>
</evidence>
<evidence type="ECO:0000256" key="1">
    <source>
        <dbReference type="ARBA" id="ARBA00005189"/>
    </source>
</evidence>